<reference evidence="1" key="1">
    <citation type="journal article" date="2020" name="Stud. Mycol.">
        <title>101 Dothideomycetes genomes: a test case for predicting lifestyles and emergence of pathogens.</title>
        <authorList>
            <person name="Haridas S."/>
            <person name="Albert R."/>
            <person name="Binder M."/>
            <person name="Bloem J."/>
            <person name="Labutti K."/>
            <person name="Salamov A."/>
            <person name="Andreopoulos B."/>
            <person name="Baker S."/>
            <person name="Barry K."/>
            <person name="Bills G."/>
            <person name="Bluhm B."/>
            <person name="Cannon C."/>
            <person name="Castanera R."/>
            <person name="Culley D."/>
            <person name="Daum C."/>
            <person name="Ezra D."/>
            <person name="Gonzalez J."/>
            <person name="Henrissat B."/>
            <person name="Kuo A."/>
            <person name="Liang C."/>
            <person name="Lipzen A."/>
            <person name="Lutzoni F."/>
            <person name="Magnuson J."/>
            <person name="Mondo S."/>
            <person name="Nolan M."/>
            <person name="Ohm R."/>
            <person name="Pangilinan J."/>
            <person name="Park H.-J."/>
            <person name="Ramirez L."/>
            <person name="Alfaro M."/>
            <person name="Sun H."/>
            <person name="Tritt A."/>
            <person name="Yoshinaga Y."/>
            <person name="Zwiers L.-H."/>
            <person name="Turgeon B."/>
            <person name="Goodwin S."/>
            <person name="Spatafora J."/>
            <person name="Crous P."/>
            <person name="Grigoriev I."/>
        </authorList>
    </citation>
    <scope>NUCLEOTIDE SEQUENCE</scope>
    <source>
        <strain evidence="1">CBS 101060</strain>
    </source>
</reference>
<organism evidence="1 2">
    <name type="scientific">Patellaria atrata CBS 101060</name>
    <dbReference type="NCBI Taxonomy" id="1346257"/>
    <lineage>
        <taxon>Eukaryota</taxon>
        <taxon>Fungi</taxon>
        <taxon>Dikarya</taxon>
        <taxon>Ascomycota</taxon>
        <taxon>Pezizomycotina</taxon>
        <taxon>Dothideomycetes</taxon>
        <taxon>Dothideomycetes incertae sedis</taxon>
        <taxon>Patellariales</taxon>
        <taxon>Patellariaceae</taxon>
        <taxon>Patellaria</taxon>
    </lineage>
</organism>
<keyword evidence="2" id="KW-1185">Reference proteome</keyword>
<proteinExistence type="predicted"/>
<gene>
    <name evidence="1" type="ORF">M501DRAFT_147098</name>
</gene>
<dbReference type="AlphaFoldDB" id="A0A9P4S9V3"/>
<sequence length="120" mass="14267">MREPSHYYYNHLYSYPNNYYDHSYFNSFPNYHYDDSDIDSNPYLYHGNFNFHYKHDNKQAVNFGEHAVLRRSDCDGHCWRRGDSLVKTLVLEGSMTDIASLWRSGRIGRSPEHGVSFQLC</sequence>
<dbReference type="Proteomes" id="UP000799429">
    <property type="component" value="Unassembled WGS sequence"/>
</dbReference>
<accession>A0A9P4S9V3</accession>
<protein>
    <submittedName>
        <fullName evidence="1">Uncharacterized protein</fullName>
    </submittedName>
</protein>
<evidence type="ECO:0000313" key="2">
    <source>
        <dbReference type="Proteomes" id="UP000799429"/>
    </source>
</evidence>
<evidence type="ECO:0000313" key="1">
    <source>
        <dbReference type="EMBL" id="KAF2837937.1"/>
    </source>
</evidence>
<comment type="caution">
    <text evidence="1">The sequence shown here is derived from an EMBL/GenBank/DDBJ whole genome shotgun (WGS) entry which is preliminary data.</text>
</comment>
<name>A0A9P4S9V3_9PEZI</name>
<dbReference type="EMBL" id="MU006098">
    <property type="protein sequence ID" value="KAF2837937.1"/>
    <property type="molecule type" value="Genomic_DNA"/>
</dbReference>